<dbReference type="InterPro" id="IPR003743">
    <property type="entry name" value="Zf-RING_7"/>
</dbReference>
<dbReference type="Proteomes" id="UP000239735">
    <property type="component" value="Unassembled WGS sequence"/>
</dbReference>
<organism evidence="5 6">
    <name type="scientific">Candidatus Sulfuritelmatomonas gaucii</name>
    <dbReference type="NCBI Taxonomy" id="2043161"/>
    <lineage>
        <taxon>Bacteria</taxon>
        <taxon>Pseudomonadati</taxon>
        <taxon>Acidobacteriota</taxon>
        <taxon>Terriglobia</taxon>
        <taxon>Terriglobales</taxon>
        <taxon>Acidobacteriaceae</taxon>
        <taxon>Candidatus Sulfuritelmatomonas</taxon>
    </lineage>
</organism>
<keyword evidence="1" id="KW-0175">Coiled coil</keyword>
<sequence>MQALIENLVKLQSVELGRARLHQDLRALPSEVAKAQAELAAAERKSADISAALNREDALRTKLDREIDTHRKKTARFREQLDSVKTPEQAAAIEHELQFSGAEADRLENEEYTSLERTEAHEASLAQARAQVEMLSEALEATRVRVTARQQELEAELAALDADRAALRAALDHEWVARFDRIAASRGTAIARAENQQCTGCRMGVRPQTWNQLREGELLTCDSCNRFLYWDPAMQPVPKAPQPEPIPGEGRAPRKSHQAGA</sequence>
<proteinExistence type="predicted"/>
<evidence type="ECO:0000259" key="4">
    <source>
        <dbReference type="Pfam" id="PF24481"/>
    </source>
</evidence>
<dbReference type="Pfam" id="PF24481">
    <property type="entry name" value="CT398_CC"/>
    <property type="match status" value="1"/>
</dbReference>
<reference evidence="6" key="1">
    <citation type="submission" date="2018-02" db="EMBL/GenBank/DDBJ databases">
        <authorList>
            <person name="Hausmann B."/>
        </authorList>
    </citation>
    <scope>NUCLEOTIDE SEQUENCE [LARGE SCALE GENOMIC DNA]</scope>
    <source>
        <strain evidence="6">Peat soil MAG SbA5</strain>
    </source>
</reference>
<feature type="coiled-coil region" evidence="1">
    <location>
        <begin position="25"/>
        <end position="52"/>
    </location>
</feature>
<dbReference type="Gene3D" id="1.10.287.1490">
    <property type="match status" value="1"/>
</dbReference>
<evidence type="ECO:0000256" key="2">
    <source>
        <dbReference type="SAM" id="MobiDB-lite"/>
    </source>
</evidence>
<feature type="region of interest" description="Disordered" evidence="2">
    <location>
        <begin position="235"/>
        <end position="261"/>
    </location>
</feature>
<feature type="domain" description="CT398-like coiled coil hairpin" evidence="4">
    <location>
        <begin position="13"/>
        <end position="187"/>
    </location>
</feature>
<evidence type="ECO:0000256" key="1">
    <source>
        <dbReference type="SAM" id="Coils"/>
    </source>
</evidence>
<evidence type="ECO:0000313" key="6">
    <source>
        <dbReference type="Proteomes" id="UP000239735"/>
    </source>
</evidence>
<evidence type="ECO:0000259" key="3">
    <source>
        <dbReference type="Pfam" id="PF02591"/>
    </source>
</evidence>
<dbReference type="InterPro" id="IPR056003">
    <property type="entry name" value="CT398_CC_hairpin"/>
</dbReference>
<feature type="domain" description="C4-type zinc ribbon" evidence="3">
    <location>
        <begin position="198"/>
        <end position="228"/>
    </location>
</feature>
<dbReference type="EMBL" id="OKRB01000013">
    <property type="protein sequence ID" value="SPE17763.1"/>
    <property type="molecule type" value="Genomic_DNA"/>
</dbReference>
<accession>A0A2N9L3P2</accession>
<name>A0A2N9L3P2_9BACT</name>
<gene>
    <name evidence="5" type="ORF">SBA5_110123</name>
</gene>
<dbReference type="AlphaFoldDB" id="A0A2N9L3P2"/>
<evidence type="ECO:0000313" key="5">
    <source>
        <dbReference type="EMBL" id="SPE17763.1"/>
    </source>
</evidence>
<dbReference type="Pfam" id="PF02591">
    <property type="entry name" value="Zn_ribbon_9"/>
    <property type="match status" value="1"/>
</dbReference>
<protein>
    <submittedName>
        <fullName evidence="5">Uncharacterized protein</fullName>
    </submittedName>
</protein>
<feature type="coiled-coil region" evidence="1">
    <location>
        <begin position="90"/>
        <end position="170"/>
    </location>
</feature>